<proteinExistence type="predicted"/>
<evidence type="ECO:0000313" key="2">
    <source>
        <dbReference type="EMBL" id="KIJ47842.1"/>
    </source>
</evidence>
<name>A0A0C9VVU9_SPHS4</name>
<feature type="compositionally biased region" description="Basic and acidic residues" evidence="1">
    <location>
        <begin position="29"/>
        <end position="56"/>
    </location>
</feature>
<dbReference type="EMBL" id="KN837100">
    <property type="protein sequence ID" value="KIJ47842.1"/>
    <property type="molecule type" value="Genomic_DNA"/>
</dbReference>
<feature type="region of interest" description="Disordered" evidence="1">
    <location>
        <begin position="1"/>
        <end position="99"/>
    </location>
</feature>
<keyword evidence="3" id="KW-1185">Reference proteome</keyword>
<feature type="compositionally biased region" description="Acidic residues" evidence="1">
    <location>
        <begin position="464"/>
        <end position="476"/>
    </location>
</feature>
<evidence type="ECO:0000313" key="3">
    <source>
        <dbReference type="Proteomes" id="UP000054279"/>
    </source>
</evidence>
<feature type="compositionally biased region" description="Polar residues" evidence="1">
    <location>
        <begin position="72"/>
        <end position="83"/>
    </location>
</feature>
<accession>A0A0C9VVU9</accession>
<reference evidence="2 3" key="1">
    <citation type="submission" date="2014-06" db="EMBL/GenBank/DDBJ databases">
        <title>Evolutionary Origins and Diversification of the Mycorrhizal Mutualists.</title>
        <authorList>
            <consortium name="DOE Joint Genome Institute"/>
            <consortium name="Mycorrhizal Genomics Consortium"/>
            <person name="Kohler A."/>
            <person name="Kuo A."/>
            <person name="Nagy L.G."/>
            <person name="Floudas D."/>
            <person name="Copeland A."/>
            <person name="Barry K.W."/>
            <person name="Cichocki N."/>
            <person name="Veneault-Fourrey C."/>
            <person name="LaButti K."/>
            <person name="Lindquist E.A."/>
            <person name="Lipzen A."/>
            <person name="Lundell T."/>
            <person name="Morin E."/>
            <person name="Murat C."/>
            <person name="Riley R."/>
            <person name="Ohm R."/>
            <person name="Sun H."/>
            <person name="Tunlid A."/>
            <person name="Henrissat B."/>
            <person name="Grigoriev I.V."/>
            <person name="Hibbett D.S."/>
            <person name="Martin F."/>
        </authorList>
    </citation>
    <scope>NUCLEOTIDE SEQUENCE [LARGE SCALE GENOMIC DNA]</scope>
    <source>
        <strain evidence="2 3">SS14</strain>
    </source>
</reference>
<evidence type="ECO:0000256" key="1">
    <source>
        <dbReference type="SAM" id="MobiDB-lite"/>
    </source>
</evidence>
<dbReference type="AlphaFoldDB" id="A0A0C9VVU9"/>
<gene>
    <name evidence="2" type="ORF">M422DRAFT_45570</name>
</gene>
<dbReference type="Proteomes" id="UP000054279">
    <property type="component" value="Unassembled WGS sequence"/>
</dbReference>
<dbReference type="HOGENOM" id="CLU_555709_0_0_1"/>
<feature type="region of interest" description="Disordered" evidence="1">
    <location>
        <begin position="229"/>
        <end position="257"/>
    </location>
</feature>
<sequence>MNTRSKGNKAHPEKSDHPPPSQSRRGRKTAGDKDIEDAEAARTDKDTRGALKRLKDMAVPNDPPPQKLPVISESSEMSENDCITNPVPQTRPQTPPVNNGAAPSFIPKSPVEEAIGRHLVTIFVNDVKIPDALPREKNQGRLQVFKRPLGNGKQSEYYIKTVPALRELSESSPRLVLHSNRHGNKWKTHKSQPSYAMAEVTEFLKQTLYHRIGFYCRVNRGLKHEFGAGTGATPSEEAIVSGRGEMRKESTRMTRQGLSPSPFDAIWSVETEGKAEKGIQLEKDRYPGFVTYMRDKLHIEEFPEKIFTFEGTVKRYTAIKELEKIFVDSKWKVPRKAFEFKLPSDDFYYPNVIINKLMFANILGIADTTLGNDIKWVDKVRKEKKRREDTDQAAGFSKKSKAKVRIVPSKEVQLIKRKKRMERIAEEVNEEEEERSWKKVKSKDDRSRRKAALEKLAKKKKELEYEEESEDEDMEQIEINSDNVDASFDED</sequence>
<feature type="compositionally biased region" description="Low complexity" evidence="1">
    <location>
        <begin position="84"/>
        <end position="99"/>
    </location>
</feature>
<protein>
    <submittedName>
        <fullName evidence="2">Uncharacterized protein</fullName>
    </submittedName>
</protein>
<feature type="region of interest" description="Disordered" evidence="1">
    <location>
        <begin position="461"/>
        <end position="491"/>
    </location>
</feature>
<organism evidence="2 3">
    <name type="scientific">Sphaerobolus stellatus (strain SS14)</name>
    <dbReference type="NCBI Taxonomy" id="990650"/>
    <lineage>
        <taxon>Eukaryota</taxon>
        <taxon>Fungi</taxon>
        <taxon>Dikarya</taxon>
        <taxon>Basidiomycota</taxon>
        <taxon>Agaricomycotina</taxon>
        <taxon>Agaricomycetes</taxon>
        <taxon>Phallomycetidae</taxon>
        <taxon>Geastrales</taxon>
        <taxon>Sphaerobolaceae</taxon>
        <taxon>Sphaerobolus</taxon>
    </lineage>
</organism>